<dbReference type="AlphaFoldDB" id="A0A397J4T9"/>
<dbReference type="Proteomes" id="UP000266861">
    <property type="component" value="Unassembled WGS sequence"/>
</dbReference>
<protein>
    <submittedName>
        <fullName evidence="1">Uncharacterized protein</fullName>
    </submittedName>
</protein>
<name>A0A397J4T9_9GLOM</name>
<evidence type="ECO:0000313" key="1">
    <source>
        <dbReference type="EMBL" id="RHZ80093.1"/>
    </source>
</evidence>
<reference evidence="1 2" key="1">
    <citation type="submission" date="2018-08" db="EMBL/GenBank/DDBJ databases">
        <title>Genome and evolution of the arbuscular mycorrhizal fungus Diversispora epigaea (formerly Glomus versiforme) and its bacterial endosymbionts.</title>
        <authorList>
            <person name="Sun X."/>
            <person name="Fei Z."/>
            <person name="Harrison M."/>
        </authorList>
    </citation>
    <scope>NUCLEOTIDE SEQUENCE [LARGE SCALE GENOMIC DNA]</scope>
    <source>
        <strain evidence="1 2">IT104</strain>
    </source>
</reference>
<comment type="caution">
    <text evidence="1">The sequence shown here is derived from an EMBL/GenBank/DDBJ whole genome shotgun (WGS) entry which is preliminary data.</text>
</comment>
<organism evidence="1 2">
    <name type="scientific">Diversispora epigaea</name>
    <dbReference type="NCBI Taxonomy" id="1348612"/>
    <lineage>
        <taxon>Eukaryota</taxon>
        <taxon>Fungi</taxon>
        <taxon>Fungi incertae sedis</taxon>
        <taxon>Mucoromycota</taxon>
        <taxon>Glomeromycotina</taxon>
        <taxon>Glomeromycetes</taxon>
        <taxon>Diversisporales</taxon>
        <taxon>Diversisporaceae</taxon>
        <taxon>Diversispora</taxon>
    </lineage>
</organism>
<gene>
    <name evidence="1" type="ORF">Glove_139g283</name>
</gene>
<evidence type="ECO:0000313" key="2">
    <source>
        <dbReference type="Proteomes" id="UP000266861"/>
    </source>
</evidence>
<keyword evidence="2" id="KW-1185">Reference proteome</keyword>
<proteinExistence type="predicted"/>
<sequence>MGCYLCPECYQKCYAFCYNSCIQHILINGQVEIMQIVRKVYIKEIAGGFGIGGIGNINGDFLNQLPIPFHTNKLIAQMKINIVIIIQYCNSNYETEEFSRNQETDTTTTIPLNKYIQLN</sequence>
<dbReference type="EMBL" id="PQFF01000130">
    <property type="protein sequence ID" value="RHZ80093.1"/>
    <property type="molecule type" value="Genomic_DNA"/>
</dbReference>
<accession>A0A397J4T9</accession>